<dbReference type="Gramene" id="Mp2g04450.1">
    <property type="protein sequence ID" value="Mp2g04450.1.cds1"/>
    <property type="gene ID" value="Mp2g04450"/>
</dbReference>
<keyword evidence="2" id="KW-1185">Reference proteome</keyword>
<reference evidence="2" key="1">
    <citation type="journal article" date="2017" name="Cell">
        <title>Insights into land plant evolution garnered from the Marchantia polymorpha genome.</title>
        <authorList>
            <person name="Bowman J.L."/>
            <person name="Kohchi T."/>
            <person name="Yamato K.T."/>
            <person name="Jenkins J."/>
            <person name="Shu S."/>
            <person name="Ishizaki K."/>
            <person name="Yamaoka S."/>
            <person name="Nishihama R."/>
            <person name="Nakamura Y."/>
            <person name="Berger F."/>
            <person name="Adam C."/>
            <person name="Aki S.S."/>
            <person name="Althoff F."/>
            <person name="Araki T."/>
            <person name="Arteaga-Vazquez M.A."/>
            <person name="Balasubrmanian S."/>
            <person name="Barry K."/>
            <person name="Bauer D."/>
            <person name="Boehm C.R."/>
            <person name="Briginshaw L."/>
            <person name="Caballero-Perez J."/>
            <person name="Catarino B."/>
            <person name="Chen F."/>
            <person name="Chiyoda S."/>
            <person name="Chovatia M."/>
            <person name="Davies K.M."/>
            <person name="Delmans M."/>
            <person name="Demura T."/>
            <person name="Dierschke T."/>
            <person name="Dolan L."/>
            <person name="Dorantes-Acosta A.E."/>
            <person name="Eklund D.M."/>
            <person name="Florent S.N."/>
            <person name="Flores-Sandoval E."/>
            <person name="Fujiyama A."/>
            <person name="Fukuzawa H."/>
            <person name="Galik B."/>
            <person name="Grimanelli D."/>
            <person name="Grimwood J."/>
            <person name="Grossniklaus U."/>
            <person name="Hamada T."/>
            <person name="Haseloff J."/>
            <person name="Hetherington A.J."/>
            <person name="Higo A."/>
            <person name="Hirakawa Y."/>
            <person name="Hundley H.N."/>
            <person name="Ikeda Y."/>
            <person name="Inoue K."/>
            <person name="Inoue S.I."/>
            <person name="Ishida S."/>
            <person name="Jia Q."/>
            <person name="Kakita M."/>
            <person name="Kanazawa T."/>
            <person name="Kawai Y."/>
            <person name="Kawashima T."/>
            <person name="Kennedy M."/>
            <person name="Kinose K."/>
            <person name="Kinoshita T."/>
            <person name="Kohara Y."/>
            <person name="Koide E."/>
            <person name="Komatsu K."/>
            <person name="Kopischke S."/>
            <person name="Kubo M."/>
            <person name="Kyozuka J."/>
            <person name="Lagercrantz U."/>
            <person name="Lin S.S."/>
            <person name="Lindquist E."/>
            <person name="Lipzen A.M."/>
            <person name="Lu C.W."/>
            <person name="De Luna E."/>
            <person name="Martienssen R.A."/>
            <person name="Minamino N."/>
            <person name="Mizutani M."/>
            <person name="Mizutani M."/>
            <person name="Mochizuki N."/>
            <person name="Monte I."/>
            <person name="Mosher R."/>
            <person name="Nagasaki H."/>
            <person name="Nakagami H."/>
            <person name="Naramoto S."/>
            <person name="Nishitani K."/>
            <person name="Ohtani M."/>
            <person name="Okamoto T."/>
            <person name="Okumura M."/>
            <person name="Phillips J."/>
            <person name="Pollak B."/>
            <person name="Reinders A."/>
            <person name="Rovekamp M."/>
            <person name="Sano R."/>
            <person name="Sawa S."/>
            <person name="Schmid M.W."/>
            <person name="Shirakawa M."/>
            <person name="Solano R."/>
            <person name="Spunde A."/>
            <person name="Suetsugu N."/>
            <person name="Sugano S."/>
            <person name="Sugiyama A."/>
            <person name="Sun R."/>
            <person name="Suzuki Y."/>
            <person name="Takenaka M."/>
            <person name="Takezawa D."/>
            <person name="Tomogane H."/>
            <person name="Tsuzuki M."/>
            <person name="Ueda T."/>
            <person name="Umeda M."/>
            <person name="Ward J.M."/>
            <person name="Watanabe Y."/>
            <person name="Yazaki K."/>
            <person name="Yokoyama R."/>
            <person name="Yoshitake Y."/>
            <person name="Yotsui I."/>
            <person name="Zachgo S."/>
            <person name="Schmutz J."/>
        </authorList>
    </citation>
    <scope>NUCLEOTIDE SEQUENCE [LARGE SCALE GENOMIC DNA]</scope>
    <source>
        <strain evidence="2">Tak-1</strain>
    </source>
</reference>
<evidence type="ECO:0000313" key="2">
    <source>
        <dbReference type="Proteomes" id="UP000244005"/>
    </source>
</evidence>
<proteinExistence type="predicted"/>
<accession>A0A2R6X7Q6</accession>
<name>A0A2R6X7Q6_MARPO</name>
<dbReference type="Proteomes" id="UP000244005">
    <property type="component" value="Unassembled WGS sequence"/>
</dbReference>
<evidence type="ECO:0000313" key="1">
    <source>
        <dbReference type="EMBL" id="PTQ42132.1"/>
    </source>
</evidence>
<gene>
    <name evidence="1" type="ORF">MARPO_0031s0100</name>
</gene>
<organism evidence="1 2">
    <name type="scientific">Marchantia polymorpha</name>
    <name type="common">Common liverwort</name>
    <name type="synonym">Marchantia aquatica</name>
    <dbReference type="NCBI Taxonomy" id="3197"/>
    <lineage>
        <taxon>Eukaryota</taxon>
        <taxon>Viridiplantae</taxon>
        <taxon>Streptophyta</taxon>
        <taxon>Embryophyta</taxon>
        <taxon>Marchantiophyta</taxon>
        <taxon>Marchantiopsida</taxon>
        <taxon>Marchantiidae</taxon>
        <taxon>Marchantiales</taxon>
        <taxon>Marchantiaceae</taxon>
        <taxon>Marchantia</taxon>
    </lineage>
</organism>
<sequence>MLPLVLHVRTSIISLRIFTRATSTGAGWMLVRRLCCGSCSQNIIIELIHRALPHDHDPFQNYARSFHDGARCLSLVLCLCDVHFRYSLSLLFRLWQISTLLWIPVRRKSFGRTPAQAQS</sequence>
<dbReference type="AlphaFoldDB" id="A0A2R6X7Q6"/>
<dbReference type="EMBL" id="KZ772703">
    <property type="protein sequence ID" value="PTQ42132.1"/>
    <property type="molecule type" value="Genomic_DNA"/>
</dbReference>
<protein>
    <submittedName>
        <fullName evidence="1">Uncharacterized protein</fullName>
    </submittedName>
</protein>